<dbReference type="Gene3D" id="1.10.150.20">
    <property type="entry name" value="5' to 3' exonuclease, C-terminal subdomain"/>
    <property type="match status" value="1"/>
</dbReference>
<feature type="domain" description="DNA-directed RNA polymerase RpoA/D/Rpb3-type" evidence="12">
    <location>
        <begin position="20"/>
        <end position="241"/>
    </location>
</feature>
<evidence type="ECO:0000256" key="9">
    <source>
        <dbReference type="ARBA" id="ARBA00033070"/>
    </source>
</evidence>
<dbReference type="SMART" id="SM00662">
    <property type="entry name" value="RPOLD"/>
    <property type="match status" value="1"/>
</dbReference>
<sequence length="338" mass="38159">MEKFLKYTIQPVIDKKDANQAKFEIAPLERGMGNTLGNALRRTLLFDIPGASLFAIKINDVAHEFQGIDGIKEDVTQIILNLKGLVLKIDENAYSDEDLTNMKIEQWPVMKINVSGKKEVHGSDIELPAGFDIVNPDLYICSLTDDNAKLEMSLYATRGRGFTTFSVNHERINTLGIIATDSDFSPVLRVAYSVDSVKISKHQTSDRLVLDVITNGSVSPSNAVAFAAKALTEHLTPLIEIDSRVKEYQLMQEQIVKEKSQTLSIQIENINLSVRSYNCLKRAGIQTIEELTNRTRYEIEHIKNLGRKSMREIVRRLTEYGLNFREPTEEERIKQGGE</sequence>
<dbReference type="InterPro" id="IPR036603">
    <property type="entry name" value="RBP11-like"/>
</dbReference>
<dbReference type="InterPro" id="IPR011260">
    <property type="entry name" value="RNAP_asu_C"/>
</dbReference>
<dbReference type="Pfam" id="PF03118">
    <property type="entry name" value="RNA_pol_A_CTD"/>
    <property type="match status" value="1"/>
</dbReference>
<evidence type="ECO:0000256" key="7">
    <source>
        <dbReference type="ARBA" id="ARBA00023163"/>
    </source>
</evidence>
<dbReference type="InterPro" id="IPR036643">
    <property type="entry name" value="RNApol_insert_sf"/>
</dbReference>
<protein>
    <recommendedName>
        <fullName evidence="3 11">DNA-directed RNA polymerase subunit alpha</fullName>
        <shortName evidence="11">RNAP subunit alpha</shortName>
        <ecNumber evidence="2 11">2.7.7.6</ecNumber>
    </recommendedName>
    <alternativeName>
        <fullName evidence="9 11">RNA polymerase subunit alpha</fullName>
    </alternativeName>
    <alternativeName>
        <fullName evidence="8 11">Transcriptase subunit alpha</fullName>
    </alternativeName>
</protein>
<keyword evidence="5 11" id="KW-0808">Transferase</keyword>
<dbReference type="HOGENOM" id="CLU_053084_0_1_14"/>
<dbReference type="SUPFAM" id="SSF47789">
    <property type="entry name" value="C-terminal domain of RNA polymerase alpha subunit"/>
    <property type="match status" value="1"/>
</dbReference>
<keyword evidence="7 11" id="KW-0804">Transcription</keyword>
<dbReference type="EC" id="2.7.7.6" evidence="2 11"/>
<dbReference type="HAMAP" id="MF_00059">
    <property type="entry name" value="RNApol_bact_RpoA"/>
    <property type="match status" value="1"/>
</dbReference>
<comment type="function">
    <text evidence="11">DNA-dependent RNA polymerase catalyzes the transcription of DNA into RNA using the four ribonucleoside triphosphates as substrates.</text>
</comment>
<comment type="subunit">
    <text evidence="11">Homodimer. The RNAP catalytic core consists of 2 alpha, 1 beta, 1 beta' and 1 omega subunit. When a sigma factor is associated with the core the holoenzyme is formed, which can initiate transcription.</text>
</comment>
<dbReference type="GO" id="GO:0006351">
    <property type="term" value="P:DNA-templated transcription"/>
    <property type="evidence" value="ECO:0007669"/>
    <property type="project" value="UniProtKB-UniRule"/>
</dbReference>
<evidence type="ECO:0000256" key="6">
    <source>
        <dbReference type="ARBA" id="ARBA00022695"/>
    </source>
</evidence>
<feature type="region of interest" description="Alpha N-terminal domain (alpha-NTD)" evidence="11">
    <location>
        <begin position="1"/>
        <end position="242"/>
    </location>
</feature>
<feature type="region of interest" description="Alpha C-terminal domain (alpha-CTD)" evidence="11">
    <location>
        <begin position="260"/>
        <end position="338"/>
    </location>
</feature>
<dbReference type="EMBL" id="CP007711">
    <property type="protein sequence ID" value="AIV03485.1"/>
    <property type="molecule type" value="Genomic_DNA"/>
</dbReference>
<dbReference type="CDD" id="cd06928">
    <property type="entry name" value="RNAP_alpha_NTD"/>
    <property type="match status" value="1"/>
</dbReference>
<dbReference type="eggNOG" id="COG0202">
    <property type="taxonomic scope" value="Bacteria"/>
</dbReference>
<dbReference type="NCBIfam" id="NF003519">
    <property type="entry name" value="PRK05182.2-5"/>
    <property type="match status" value="1"/>
</dbReference>
<evidence type="ECO:0000256" key="4">
    <source>
        <dbReference type="ARBA" id="ARBA00022478"/>
    </source>
</evidence>
<evidence type="ECO:0000256" key="5">
    <source>
        <dbReference type="ARBA" id="ARBA00022679"/>
    </source>
</evidence>
<reference evidence="13 14" key="1">
    <citation type="journal article" date="2014" name="PLoS ONE">
        <title>An emerging Mycoplasma associated with trichomoniasis, vaginal infection and disease.</title>
        <authorList>
            <consortium name="Vaginal Microbiome Consortium"/>
            <person name="Fettweis J.M."/>
            <person name="Serrano M.G."/>
            <person name="Huang B."/>
            <person name="Brooks J.P."/>
            <person name="Glascock A.L."/>
            <person name="Sheth N.U."/>
            <person name="Strauss J.F.III."/>
            <person name="Jefferson K.K."/>
            <person name="Buck G.A."/>
        </authorList>
    </citation>
    <scope>NUCLEOTIDE SEQUENCE [LARGE SCALE GENOMIC DNA]</scope>
    <source>
        <strain evidence="13 14">VCU_M1</strain>
    </source>
</reference>
<dbReference type="SUPFAM" id="SSF56553">
    <property type="entry name" value="Insert subdomain of RNA polymerase alpha subunit"/>
    <property type="match status" value="1"/>
</dbReference>
<evidence type="ECO:0000256" key="8">
    <source>
        <dbReference type="ARBA" id="ARBA00032524"/>
    </source>
</evidence>
<dbReference type="GO" id="GO:0005737">
    <property type="term" value="C:cytoplasm"/>
    <property type="evidence" value="ECO:0007669"/>
    <property type="project" value="UniProtKB-ARBA"/>
</dbReference>
<dbReference type="GO" id="GO:0000428">
    <property type="term" value="C:DNA-directed RNA polymerase complex"/>
    <property type="evidence" value="ECO:0007669"/>
    <property type="project" value="UniProtKB-KW"/>
</dbReference>
<dbReference type="Proteomes" id="UP000030066">
    <property type="component" value="Chromosome"/>
</dbReference>
<evidence type="ECO:0000313" key="14">
    <source>
        <dbReference type="Proteomes" id="UP000030066"/>
    </source>
</evidence>
<evidence type="ECO:0000256" key="11">
    <source>
        <dbReference type="HAMAP-Rule" id="MF_00059"/>
    </source>
</evidence>
<proteinExistence type="inferred from homology"/>
<accession>A0A097SSC6</accession>
<dbReference type="Gene3D" id="3.30.1360.10">
    <property type="entry name" value="RNA polymerase, RBP11-like subunit"/>
    <property type="match status" value="1"/>
</dbReference>
<name>A0A097SSC6_9BACT</name>
<comment type="domain">
    <text evidence="11">The N-terminal domain is essential for RNAP assembly and basal transcription, whereas the C-terminal domain is involved in interaction with transcriptional regulators and with upstream promoter elements.</text>
</comment>
<dbReference type="Gene3D" id="2.170.120.12">
    <property type="entry name" value="DNA-directed RNA polymerase, insert domain"/>
    <property type="match status" value="1"/>
</dbReference>
<dbReference type="GO" id="GO:0003677">
    <property type="term" value="F:DNA binding"/>
    <property type="evidence" value="ECO:0007669"/>
    <property type="project" value="UniProtKB-UniRule"/>
</dbReference>
<comment type="similarity">
    <text evidence="1 11">Belongs to the RNA polymerase alpha chain family.</text>
</comment>
<dbReference type="GO" id="GO:0003899">
    <property type="term" value="F:DNA-directed RNA polymerase activity"/>
    <property type="evidence" value="ECO:0007669"/>
    <property type="project" value="UniProtKB-UniRule"/>
</dbReference>
<dbReference type="FunFam" id="2.170.120.12:FF:000001">
    <property type="entry name" value="DNA-directed RNA polymerase subunit alpha"/>
    <property type="match status" value="1"/>
</dbReference>
<dbReference type="NCBIfam" id="TIGR02027">
    <property type="entry name" value="rpoA"/>
    <property type="match status" value="1"/>
</dbReference>
<evidence type="ECO:0000256" key="1">
    <source>
        <dbReference type="ARBA" id="ARBA00007123"/>
    </source>
</evidence>
<dbReference type="InterPro" id="IPR011773">
    <property type="entry name" value="DNA-dir_RpoA"/>
</dbReference>
<dbReference type="GO" id="GO:0046983">
    <property type="term" value="F:protein dimerization activity"/>
    <property type="evidence" value="ECO:0007669"/>
    <property type="project" value="InterPro"/>
</dbReference>
<dbReference type="Pfam" id="PF01193">
    <property type="entry name" value="RNA_pol_L"/>
    <property type="match status" value="1"/>
</dbReference>
<dbReference type="AlphaFoldDB" id="A0A097SSC6"/>
<keyword evidence="4 11" id="KW-0240">DNA-directed RNA polymerase</keyword>
<evidence type="ECO:0000259" key="12">
    <source>
        <dbReference type="SMART" id="SM00662"/>
    </source>
</evidence>
<organism evidence="13 14">
    <name type="scientific">Candidatus Malacoplasma girerdii</name>
    <dbReference type="NCBI Taxonomy" id="1318617"/>
    <lineage>
        <taxon>Bacteria</taxon>
        <taxon>Bacillati</taxon>
        <taxon>Mycoplasmatota</taxon>
        <taxon>Mycoplasmoidales</taxon>
        <taxon>Mycoplasmoidaceae</taxon>
        <taxon>Malacoplasma</taxon>
    </lineage>
</organism>
<evidence type="ECO:0000256" key="10">
    <source>
        <dbReference type="ARBA" id="ARBA00048552"/>
    </source>
</evidence>
<gene>
    <name evidence="11 13" type="primary">rpoA</name>
    <name evidence="13" type="ORF">MGM1_0980</name>
</gene>
<dbReference type="Pfam" id="PF01000">
    <property type="entry name" value="RNA_pol_A_bac"/>
    <property type="match status" value="1"/>
</dbReference>
<evidence type="ECO:0000256" key="2">
    <source>
        <dbReference type="ARBA" id="ARBA00012418"/>
    </source>
</evidence>
<dbReference type="InterPro" id="IPR011263">
    <property type="entry name" value="DNA-dir_RNA_pol_RpoA/D/Rpb3"/>
</dbReference>
<dbReference type="KEGG" id="mgj:MGM1_0980"/>
<dbReference type="SUPFAM" id="SSF55257">
    <property type="entry name" value="RBP11-like subunits of RNA polymerase"/>
    <property type="match status" value="1"/>
</dbReference>
<keyword evidence="6 11" id="KW-0548">Nucleotidyltransferase</keyword>
<comment type="catalytic activity">
    <reaction evidence="10 11">
        <text>RNA(n) + a ribonucleoside 5'-triphosphate = RNA(n+1) + diphosphate</text>
        <dbReference type="Rhea" id="RHEA:21248"/>
        <dbReference type="Rhea" id="RHEA-COMP:14527"/>
        <dbReference type="Rhea" id="RHEA-COMP:17342"/>
        <dbReference type="ChEBI" id="CHEBI:33019"/>
        <dbReference type="ChEBI" id="CHEBI:61557"/>
        <dbReference type="ChEBI" id="CHEBI:140395"/>
        <dbReference type="EC" id="2.7.7.6"/>
    </reaction>
</comment>
<evidence type="ECO:0000256" key="3">
    <source>
        <dbReference type="ARBA" id="ARBA00015972"/>
    </source>
</evidence>
<dbReference type="STRING" id="1318617.MGM1_0980"/>
<evidence type="ECO:0000313" key="13">
    <source>
        <dbReference type="EMBL" id="AIV03485.1"/>
    </source>
</evidence>
<keyword evidence="14" id="KW-1185">Reference proteome</keyword>
<dbReference type="InterPro" id="IPR011262">
    <property type="entry name" value="DNA-dir_RNA_pol_insert"/>
</dbReference>